<evidence type="ECO:0000256" key="1">
    <source>
        <dbReference type="SAM" id="MobiDB-lite"/>
    </source>
</evidence>
<dbReference type="AlphaFoldDB" id="A0A166ADI6"/>
<evidence type="ECO:0000313" key="3">
    <source>
        <dbReference type="EMBL" id="KZX11894.1"/>
    </source>
</evidence>
<gene>
    <name evidence="3" type="ORF">MBORA_14370</name>
</gene>
<feature type="region of interest" description="Disordered" evidence="1">
    <location>
        <begin position="47"/>
        <end position="114"/>
    </location>
</feature>
<accession>A0A166ADI6</accession>
<dbReference type="OrthoDB" id="386411at2157"/>
<protein>
    <submittedName>
        <fullName evidence="3">Uncharacterized protein</fullName>
    </submittedName>
</protein>
<dbReference type="Proteomes" id="UP000077428">
    <property type="component" value="Unassembled WGS sequence"/>
</dbReference>
<keyword evidence="2" id="KW-0812">Transmembrane</keyword>
<keyword evidence="2" id="KW-1133">Transmembrane helix</keyword>
<dbReference type="RefSeq" id="WP_042691929.1">
    <property type="nucleotide sequence ID" value="NZ_CABMAB010000003.1"/>
</dbReference>
<feature type="transmembrane region" description="Helical" evidence="2">
    <location>
        <begin position="6"/>
        <end position="25"/>
    </location>
</feature>
<feature type="compositionally biased region" description="Low complexity" evidence="1">
    <location>
        <begin position="50"/>
        <end position="65"/>
    </location>
</feature>
<dbReference type="PATRIC" id="fig|66851.6.peg.1552"/>
<evidence type="ECO:0000313" key="4">
    <source>
        <dbReference type="Proteomes" id="UP000077428"/>
    </source>
</evidence>
<keyword evidence="4" id="KW-1185">Reference proteome</keyword>
<proteinExistence type="predicted"/>
<name>A0A166ADI6_METOA</name>
<feature type="compositionally biased region" description="Gly residues" evidence="1">
    <location>
        <begin position="97"/>
        <end position="109"/>
    </location>
</feature>
<reference evidence="4" key="1">
    <citation type="journal article" date="2016" name="Genome Announc.">
        <title>Draft Genome Sequences of Methanobrevibacter curvatus DSM11111, Methanobrevibacter cuticularis DSM11139, Methanobrevibacter filiformis DSM11501, and Methanobrevibacter oralis DSM7256.</title>
        <authorList>
            <person name="Poehlein A."/>
            <person name="Seedorf H."/>
        </authorList>
    </citation>
    <scope>NUCLEOTIDE SEQUENCE [LARGE SCALE GENOMIC DNA]</scope>
    <source>
        <strain evidence="4">DSM 7256 / JCM 30027 / ZR</strain>
    </source>
</reference>
<organism evidence="3 4">
    <name type="scientific">Methanobrevibacter oralis</name>
    <dbReference type="NCBI Taxonomy" id="66851"/>
    <lineage>
        <taxon>Archaea</taxon>
        <taxon>Methanobacteriati</taxon>
        <taxon>Methanobacteriota</taxon>
        <taxon>Methanomada group</taxon>
        <taxon>Methanobacteria</taxon>
        <taxon>Methanobacteriales</taxon>
        <taxon>Methanobacteriaceae</taxon>
        <taxon>Methanobrevibacter</taxon>
    </lineage>
</organism>
<comment type="caution">
    <text evidence="3">The sequence shown here is derived from an EMBL/GenBank/DDBJ whole genome shotgun (WGS) entry which is preliminary data.</text>
</comment>
<dbReference type="EMBL" id="LWMU01000081">
    <property type="protein sequence ID" value="KZX11894.1"/>
    <property type="molecule type" value="Genomic_DNA"/>
</dbReference>
<feature type="compositionally biased region" description="Low complexity" evidence="1">
    <location>
        <begin position="75"/>
        <end position="96"/>
    </location>
</feature>
<sequence length="172" mass="16634">MDKANIIISIIIVLCIAAAVVAYGITNSDNPIFSNLASMGTSDDTGDGIGNNTTLGNGTGSVSTNANSENGGSTGSSSSGSSGGSSSSSGSSSSGGSSSGGSGSGGSGSGSHTRLSYSTAQSIANNAVGEPGYYAGSVSYSNGYWYATIYNPNGTAVDNIAISDATGKVDRY</sequence>
<evidence type="ECO:0000256" key="2">
    <source>
        <dbReference type="SAM" id="Phobius"/>
    </source>
</evidence>
<keyword evidence="2" id="KW-0472">Membrane</keyword>
<dbReference type="STRING" id="66851.MBORA_14370"/>